<feature type="site" description="Essential for prephenate dehydratase activity" evidence="9">
    <location>
        <position position="178"/>
    </location>
</feature>
<organism evidence="12">
    <name type="scientific">Veillonella ratti</name>
    <dbReference type="NCBI Taxonomy" id="103892"/>
    <lineage>
        <taxon>Bacteria</taxon>
        <taxon>Bacillati</taxon>
        <taxon>Bacillota</taxon>
        <taxon>Negativicutes</taxon>
        <taxon>Veillonellales</taxon>
        <taxon>Veillonellaceae</taxon>
        <taxon>Veillonella</taxon>
    </lineage>
</organism>
<dbReference type="InterPro" id="IPR001086">
    <property type="entry name" value="Preph_deHydtase"/>
</dbReference>
<dbReference type="EMBL" id="CACRUX010000097">
    <property type="protein sequence ID" value="VYU47561.1"/>
    <property type="molecule type" value="Genomic_DNA"/>
</dbReference>
<keyword evidence="4" id="KW-0028">Amino-acid biosynthesis</keyword>
<dbReference type="Gene3D" id="3.30.70.260">
    <property type="match status" value="1"/>
</dbReference>
<reference evidence="12" key="1">
    <citation type="submission" date="2019-11" db="EMBL/GenBank/DDBJ databases">
        <authorList>
            <person name="Feng L."/>
        </authorList>
    </citation>
    <scope>NUCLEOTIDE SEQUENCE</scope>
    <source>
        <strain evidence="12">VrattiLFYP33</strain>
    </source>
</reference>
<dbReference type="Pfam" id="PF01842">
    <property type="entry name" value="ACT"/>
    <property type="match status" value="1"/>
</dbReference>
<dbReference type="InterPro" id="IPR002912">
    <property type="entry name" value="ACT_dom"/>
</dbReference>
<dbReference type="NCBIfam" id="NF008865">
    <property type="entry name" value="PRK11898.1"/>
    <property type="match status" value="1"/>
</dbReference>
<evidence type="ECO:0000259" key="10">
    <source>
        <dbReference type="PROSITE" id="PS51171"/>
    </source>
</evidence>
<evidence type="ECO:0000256" key="3">
    <source>
        <dbReference type="ARBA" id="ARBA00021872"/>
    </source>
</evidence>
<dbReference type="PROSITE" id="PS51171">
    <property type="entry name" value="PREPHENATE_DEHYDR_3"/>
    <property type="match status" value="1"/>
</dbReference>
<keyword evidence="5" id="KW-0057">Aromatic amino acid biosynthesis</keyword>
<dbReference type="AlphaFoldDB" id="A0A6N3F6D2"/>
<dbReference type="PANTHER" id="PTHR21022:SF19">
    <property type="entry name" value="PREPHENATE DEHYDRATASE-RELATED"/>
    <property type="match status" value="1"/>
</dbReference>
<dbReference type="PANTHER" id="PTHR21022">
    <property type="entry name" value="PREPHENATE DEHYDRATASE P PROTEIN"/>
    <property type="match status" value="1"/>
</dbReference>
<sequence>MITISFLGPHGTFTEEALNRLCECQSLMIQKEAMNTIDEAIEAAMLGHVDYAFVPVENSLGGTVLTTIDYLAEHGGVEIRAEICMPIRHYLWGLPGSAANEITMIYSHPQALRQCKMFLQKQAKQAQQIVTDSTAQGAGIVAQSQSLAKAAIGGEAMGIKYGLVKLTDQIQDNMLNLTRFILVKPNHHITFDATMTTGKVSLQCELEGLRPGSLWECLGIFAKRQINLVKIESRPTKGRLGEYKFFLDLQILDNGPQISEALAELKELATSLQLLGAYETYIVE</sequence>
<dbReference type="SUPFAM" id="SSF53850">
    <property type="entry name" value="Periplasmic binding protein-like II"/>
    <property type="match status" value="1"/>
</dbReference>
<dbReference type="Pfam" id="PF00800">
    <property type="entry name" value="PDT"/>
    <property type="match status" value="1"/>
</dbReference>
<evidence type="ECO:0000256" key="2">
    <source>
        <dbReference type="ARBA" id="ARBA00013147"/>
    </source>
</evidence>
<dbReference type="InterPro" id="IPR008242">
    <property type="entry name" value="Chor_mutase/pphenate_deHydtase"/>
</dbReference>
<dbReference type="PROSITE" id="PS00857">
    <property type="entry name" value="PREPHENATE_DEHYDR_1"/>
    <property type="match status" value="1"/>
</dbReference>
<evidence type="ECO:0000256" key="9">
    <source>
        <dbReference type="PIRSR" id="PIRSR001500-2"/>
    </source>
</evidence>
<feature type="domain" description="Prephenate dehydratase" evidence="10">
    <location>
        <begin position="3"/>
        <end position="185"/>
    </location>
</feature>
<proteinExistence type="predicted"/>
<name>A0A6N3F6D2_9FIRM</name>
<dbReference type="PIRSF" id="PIRSF001500">
    <property type="entry name" value="Chor_mut_pdt_Ppr"/>
    <property type="match status" value="1"/>
</dbReference>
<feature type="domain" description="ACT" evidence="11">
    <location>
        <begin position="202"/>
        <end position="279"/>
    </location>
</feature>
<dbReference type="CDD" id="cd13633">
    <property type="entry name" value="PBP2_Sa-PDT_like"/>
    <property type="match status" value="1"/>
</dbReference>
<comment type="pathway">
    <text evidence="1">Amino-acid biosynthesis; L-phenylalanine biosynthesis; phenylpyruvate from prephenate: step 1/1.</text>
</comment>
<dbReference type="SUPFAM" id="SSF55021">
    <property type="entry name" value="ACT-like"/>
    <property type="match status" value="1"/>
</dbReference>
<dbReference type="CDD" id="cd04905">
    <property type="entry name" value="ACT_CM-PDT"/>
    <property type="match status" value="1"/>
</dbReference>
<dbReference type="UniPathway" id="UPA00121">
    <property type="reaction ID" value="UER00345"/>
</dbReference>
<dbReference type="GO" id="GO:0004664">
    <property type="term" value="F:prephenate dehydratase activity"/>
    <property type="evidence" value="ECO:0007669"/>
    <property type="project" value="UniProtKB-EC"/>
</dbReference>
<comment type="catalytic activity">
    <reaction evidence="8">
        <text>prephenate + H(+) = 3-phenylpyruvate + CO2 + H2O</text>
        <dbReference type="Rhea" id="RHEA:21648"/>
        <dbReference type="ChEBI" id="CHEBI:15377"/>
        <dbReference type="ChEBI" id="CHEBI:15378"/>
        <dbReference type="ChEBI" id="CHEBI:16526"/>
        <dbReference type="ChEBI" id="CHEBI:18005"/>
        <dbReference type="ChEBI" id="CHEBI:29934"/>
        <dbReference type="EC" id="4.2.1.51"/>
    </reaction>
</comment>
<evidence type="ECO:0000256" key="1">
    <source>
        <dbReference type="ARBA" id="ARBA00004741"/>
    </source>
</evidence>
<dbReference type="Gene3D" id="3.40.190.10">
    <property type="entry name" value="Periplasmic binding protein-like II"/>
    <property type="match status" value="2"/>
</dbReference>
<evidence type="ECO:0000256" key="4">
    <source>
        <dbReference type="ARBA" id="ARBA00022605"/>
    </source>
</evidence>
<dbReference type="RefSeq" id="WP_021841048.1">
    <property type="nucleotide sequence ID" value="NZ_CACRUX010000097.1"/>
</dbReference>
<keyword evidence="7 12" id="KW-0456">Lyase</keyword>
<evidence type="ECO:0000259" key="11">
    <source>
        <dbReference type="PROSITE" id="PS51671"/>
    </source>
</evidence>
<evidence type="ECO:0000256" key="6">
    <source>
        <dbReference type="ARBA" id="ARBA00023222"/>
    </source>
</evidence>
<gene>
    <name evidence="12" type="primary">pheA</name>
    <name evidence="12" type="ORF">VRLFYP33_02181</name>
</gene>
<dbReference type="GO" id="GO:0005737">
    <property type="term" value="C:cytoplasm"/>
    <property type="evidence" value="ECO:0007669"/>
    <property type="project" value="TreeGrafter"/>
</dbReference>
<protein>
    <recommendedName>
        <fullName evidence="3">Prephenate dehydratase</fullName>
        <ecNumber evidence="2">4.2.1.51</ecNumber>
    </recommendedName>
</protein>
<dbReference type="InterPro" id="IPR018528">
    <property type="entry name" value="Preph_deHydtase_CS"/>
</dbReference>
<evidence type="ECO:0000256" key="7">
    <source>
        <dbReference type="ARBA" id="ARBA00023239"/>
    </source>
</evidence>
<evidence type="ECO:0000256" key="8">
    <source>
        <dbReference type="ARBA" id="ARBA00047848"/>
    </source>
</evidence>
<dbReference type="GO" id="GO:0009094">
    <property type="term" value="P:L-phenylalanine biosynthetic process"/>
    <property type="evidence" value="ECO:0007669"/>
    <property type="project" value="UniProtKB-UniPathway"/>
</dbReference>
<dbReference type="PROSITE" id="PS51671">
    <property type="entry name" value="ACT"/>
    <property type="match status" value="1"/>
</dbReference>
<accession>A0A6N3F6D2</accession>
<dbReference type="InterPro" id="IPR045865">
    <property type="entry name" value="ACT-like_dom_sf"/>
</dbReference>
<dbReference type="EC" id="4.2.1.51" evidence="2"/>
<keyword evidence="6" id="KW-0584">Phenylalanine biosynthesis</keyword>
<evidence type="ECO:0000313" key="12">
    <source>
        <dbReference type="EMBL" id="VYU47561.1"/>
    </source>
</evidence>
<evidence type="ECO:0000256" key="5">
    <source>
        <dbReference type="ARBA" id="ARBA00023141"/>
    </source>
</evidence>